<reference evidence="2" key="1">
    <citation type="submission" date="2023-10" db="EMBL/GenBank/DDBJ databases">
        <authorList>
            <person name="Chen Y."/>
            <person name="Shah S."/>
            <person name="Dougan E. K."/>
            <person name="Thang M."/>
            <person name="Chan C."/>
        </authorList>
    </citation>
    <scope>NUCLEOTIDE SEQUENCE [LARGE SCALE GENOMIC DNA]</scope>
</reference>
<keyword evidence="3" id="KW-1185">Reference proteome</keyword>
<dbReference type="CDD" id="cd01650">
    <property type="entry name" value="RT_nLTR_like"/>
    <property type="match status" value="1"/>
</dbReference>
<sequence>MRHTSLKPPAQWQAPDREARQAYNRKLTDLDHRPTATEYRDLMLASAQEHLQEERIARKGFSTSPALDRKFVDCTEAKRIGDHARYKVLCKEIHKDIKLAKKQHIRDTVVLLFKNKGSAANLDNYRPISLLNSFYKLIAGVLKVRIAKKVDHLLQPTQFGFRARRSTSQALKIVRQMVHQGASTRNYKQGSPLYLLFLDWEKAFGRVTHEALLSALERMQLPATIVNVVKALYRNPTFQVGMDNYESKWHRQDAGIRQGCPLSPYLFLITQRLDGFQLKGLRKILGISTTFGQVAQGQDRTNTNEYIYSQAQKALNSRRPHKALERFSATYEKTQA</sequence>
<evidence type="ECO:0000313" key="2">
    <source>
        <dbReference type="EMBL" id="CAK0832118.1"/>
    </source>
</evidence>
<organism evidence="2 3">
    <name type="scientific">Prorocentrum cordatum</name>
    <dbReference type="NCBI Taxonomy" id="2364126"/>
    <lineage>
        <taxon>Eukaryota</taxon>
        <taxon>Sar</taxon>
        <taxon>Alveolata</taxon>
        <taxon>Dinophyceae</taxon>
        <taxon>Prorocentrales</taxon>
        <taxon>Prorocentraceae</taxon>
        <taxon>Prorocentrum</taxon>
    </lineage>
</organism>
<dbReference type="InterPro" id="IPR043502">
    <property type="entry name" value="DNA/RNA_pol_sf"/>
</dbReference>
<evidence type="ECO:0000259" key="1">
    <source>
        <dbReference type="PROSITE" id="PS50878"/>
    </source>
</evidence>
<dbReference type="InterPro" id="IPR000477">
    <property type="entry name" value="RT_dom"/>
</dbReference>
<dbReference type="EMBL" id="CAUYUJ010011558">
    <property type="protein sequence ID" value="CAK0832118.1"/>
    <property type="molecule type" value="Genomic_DNA"/>
</dbReference>
<feature type="domain" description="Reverse transcriptase" evidence="1">
    <location>
        <begin position="93"/>
        <end position="336"/>
    </location>
</feature>
<proteinExistence type="predicted"/>
<gene>
    <name evidence="2" type="ORF">PCOR1329_LOCUS30217</name>
</gene>
<name>A0ABN9SK37_9DINO</name>
<evidence type="ECO:0000313" key="3">
    <source>
        <dbReference type="Proteomes" id="UP001189429"/>
    </source>
</evidence>
<dbReference type="PROSITE" id="PS50878">
    <property type="entry name" value="RT_POL"/>
    <property type="match status" value="1"/>
</dbReference>
<dbReference type="Proteomes" id="UP001189429">
    <property type="component" value="Unassembled WGS sequence"/>
</dbReference>
<protein>
    <recommendedName>
        <fullName evidence="1">Reverse transcriptase domain-containing protein</fullName>
    </recommendedName>
</protein>
<dbReference type="Pfam" id="PF00078">
    <property type="entry name" value="RVT_1"/>
    <property type="match status" value="1"/>
</dbReference>
<dbReference type="PANTHER" id="PTHR19446">
    <property type="entry name" value="REVERSE TRANSCRIPTASES"/>
    <property type="match status" value="1"/>
</dbReference>
<comment type="caution">
    <text evidence="2">The sequence shown here is derived from an EMBL/GenBank/DDBJ whole genome shotgun (WGS) entry which is preliminary data.</text>
</comment>
<accession>A0ABN9SK37</accession>
<dbReference type="SUPFAM" id="SSF56672">
    <property type="entry name" value="DNA/RNA polymerases"/>
    <property type="match status" value="1"/>
</dbReference>